<dbReference type="InterPro" id="IPR044304">
    <property type="entry name" value="NUBPL-like"/>
</dbReference>
<keyword evidence="5" id="KW-0547">Nucleotide-binding</keyword>
<accession>A0A835QRQ4</accession>
<evidence type="ECO:0000313" key="14">
    <source>
        <dbReference type="EMBL" id="KAG0478400.1"/>
    </source>
</evidence>
<evidence type="ECO:0000256" key="9">
    <source>
        <dbReference type="ARBA" id="ARBA00023014"/>
    </source>
</evidence>
<dbReference type="GO" id="GO:0140663">
    <property type="term" value="F:ATP-dependent FeS chaperone activity"/>
    <property type="evidence" value="ECO:0007669"/>
    <property type="project" value="InterPro"/>
</dbReference>
<dbReference type="InterPro" id="IPR027417">
    <property type="entry name" value="P-loop_NTPase"/>
</dbReference>
<evidence type="ECO:0000313" key="13">
    <source>
        <dbReference type="EMBL" id="KAG0476747.1"/>
    </source>
</evidence>
<evidence type="ECO:0000256" key="10">
    <source>
        <dbReference type="ARBA" id="ARBA00023128"/>
    </source>
</evidence>
<dbReference type="GO" id="GO:0051539">
    <property type="term" value="F:4 iron, 4 sulfur cluster binding"/>
    <property type="evidence" value="ECO:0007669"/>
    <property type="project" value="UniProtKB-KW"/>
</dbReference>
<evidence type="ECO:0000256" key="8">
    <source>
        <dbReference type="ARBA" id="ARBA00023004"/>
    </source>
</evidence>
<dbReference type="InterPro" id="IPR000808">
    <property type="entry name" value="Mrp-like_CS"/>
</dbReference>
<evidence type="ECO:0000256" key="12">
    <source>
        <dbReference type="ARBA" id="ARBA00081370"/>
    </source>
</evidence>
<comment type="subcellular location">
    <subcellularLocation>
        <location evidence="2">Mitochondrion</location>
    </subcellularLocation>
</comment>
<evidence type="ECO:0000256" key="4">
    <source>
        <dbReference type="ARBA" id="ARBA00022723"/>
    </source>
</evidence>
<name>A0A835QRQ4_VANPL</name>
<dbReference type="GO" id="GO:0046872">
    <property type="term" value="F:metal ion binding"/>
    <property type="evidence" value="ECO:0007669"/>
    <property type="project" value="UniProtKB-KW"/>
</dbReference>
<evidence type="ECO:0000256" key="3">
    <source>
        <dbReference type="ARBA" id="ARBA00022485"/>
    </source>
</evidence>
<evidence type="ECO:0000256" key="6">
    <source>
        <dbReference type="ARBA" id="ARBA00022840"/>
    </source>
</evidence>
<dbReference type="InterPro" id="IPR033756">
    <property type="entry name" value="YlxH/NBP35"/>
</dbReference>
<keyword evidence="9" id="KW-0411">Iron-sulfur</keyword>
<dbReference type="GO" id="GO:0005524">
    <property type="term" value="F:ATP binding"/>
    <property type="evidence" value="ECO:0007669"/>
    <property type="project" value="UniProtKB-KW"/>
</dbReference>
<comment type="similarity">
    <text evidence="11">Belongs to the Mrp/NBP35 ATP-binding proteins family.</text>
</comment>
<keyword evidence="8" id="KW-0408">Iron</keyword>
<dbReference type="GO" id="GO:0016226">
    <property type="term" value="P:iron-sulfur cluster assembly"/>
    <property type="evidence" value="ECO:0007669"/>
    <property type="project" value="InterPro"/>
</dbReference>
<comment type="caution">
    <text evidence="14">The sequence shown here is derived from an EMBL/GenBank/DDBJ whole genome shotgun (WGS) entry which is preliminary data.</text>
</comment>
<dbReference type="FunFam" id="3.40.50.300:FF:000709">
    <property type="entry name" value="Iron-sulfur protein NUBPL isoform X1"/>
    <property type="match status" value="1"/>
</dbReference>
<keyword evidence="15" id="KW-1185">Reference proteome</keyword>
<evidence type="ECO:0000313" key="16">
    <source>
        <dbReference type="Proteomes" id="UP000639772"/>
    </source>
</evidence>
<proteinExistence type="inferred from homology"/>
<keyword evidence="10" id="KW-0496">Mitochondrion</keyword>
<sequence>MGNQGTNIIGRYSSTTAQGSFIGGIKDIVAVASGKGGVGKSTTAVNLATVLAKTFHLKVGLLDADIYGPSVPTMMNLHGKPEVNEDMMMVPMENHGVQCMSMGFLVDKDAPIVWRGPLVMSAIKKLTKGVAWGHLDVLIVDMPPGTGDVQLTISQLLKLSGAIIVSTPQDISLIDARRGANMFLKVEVPVLGLIENMSFFKCPRCGENSYIFGHGGTHNTSKEMQLRFLGEVPLEIDVRSSSDDGNPVVISAPETISAKAYTAIAEQVIQRLAELAHERQLGPEILL</sequence>
<evidence type="ECO:0000313" key="15">
    <source>
        <dbReference type="Proteomes" id="UP000636800"/>
    </source>
</evidence>
<dbReference type="Proteomes" id="UP000639772">
    <property type="component" value="Chromosome 6"/>
</dbReference>
<keyword evidence="3" id="KW-0004">4Fe-4S</keyword>
<dbReference type="EMBL" id="JADCNL010000006">
    <property type="protein sequence ID" value="KAG0476747.1"/>
    <property type="molecule type" value="Genomic_DNA"/>
</dbReference>
<dbReference type="CDD" id="cd02037">
    <property type="entry name" value="Mrp_NBP35"/>
    <property type="match status" value="1"/>
</dbReference>
<protein>
    <recommendedName>
        <fullName evidence="12">Nucleotide-binding protein-like</fullName>
    </recommendedName>
</protein>
<keyword evidence="4" id="KW-0479">Metal-binding</keyword>
<dbReference type="SUPFAM" id="SSF52540">
    <property type="entry name" value="P-loop containing nucleoside triphosphate hydrolases"/>
    <property type="match status" value="1"/>
</dbReference>
<dbReference type="AlphaFoldDB" id="A0A835QRQ4"/>
<keyword evidence="6" id="KW-0067">ATP-binding</keyword>
<reference evidence="15 16" key="1">
    <citation type="journal article" date="2020" name="Nat. Food">
        <title>A phased Vanilla planifolia genome enables genetic improvement of flavour and production.</title>
        <authorList>
            <person name="Hasing T."/>
            <person name="Tang H."/>
            <person name="Brym M."/>
            <person name="Khazi F."/>
            <person name="Huang T."/>
            <person name="Chambers A.H."/>
        </authorList>
    </citation>
    <scope>NUCLEOTIDE SEQUENCE [LARGE SCALE GENOMIC DNA]</scope>
    <source>
        <tissue evidence="14">Leaf</tissue>
    </source>
</reference>
<comment type="cofactor">
    <cofactor evidence="1">
        <name>[4Fe-4S] cluster</name>
        <dbReference type="ChEBI" id="CHEBI:49883"/>
    </cofactor>
</comment>
<keyword evidence="7" id="KW-0809">Transit peptide</keyword>
<dbReference type="GO" id="GO:0032981">
    <property type="term" value="P:mitochondrial respiratory chain complex I assembly"/>
    <property type="evidence" value="ECO:0007669"/>
    <property type="project" value="TreeGrafter"/>
</dbReference>
<dbReference type="PANTHER" id="PTHR42961">
    <property type="entry name" value="IRON-SULFUR PROTEIN NUBPL"/>
    <property type="match status" value="1"/>
</dbReference>
<dbReference type="EMBL" id="JADCNM010000006">
    <property type="protein sequence ID" value="KAG0478400.1"/>
    <property type="molecule type" value="Genomic_DNA"/>
</dbReference>
<evidence type="ECO:0000256" key="5">
    <source>
        <dbReference type="ARBA" id="ARBA00022741"/>
    </source>
</evidence>
<dbReference type="Proteomes" id="UP000636800">
    <property type="component" value="Chromosome 6"/>
</dbReference>
<dbReference type="OrthoDB" id="1741334at2759"/>
<evidence type="ECO:0000256" key="7">
    <source>
        <dbReference type="ARBA" id="ARBA00022946"/>
    </source>
</evidence>
<dbReference type="PANTHER" id="PTHR42961:SF2">
    <property type="entry name" value="IRON-SULFUR PROTEIN NUBPL"/>
    <property type="match status" value="1"/>
</dbReference>
<evidence type="ECO:0000256" key="11">
    <source>
        <dbReference type="ARBA" id="ARBA00024036"/>
    </source>
</evidence>
<evidence type="ECO:0000256" key="1">
    <source>
        <dbReference type="ARBA" id="ARBA00001966"/>
    </source>
</evidence>
<dbReference type="HAMAP" id="MF_02040">
    <property type="entry name" value="Mrp_NBP35"/>
    <property type="match status" value="1"/>
</dbReference>
<organism evidence="14 16">
    <name type="scientific">Vanilla planifolia</name>
    <name type="common">Vanilla</name>
    <dbReference type="NCBI Taxonomy" id="51239"/>
    <lineage>
        <taxon>Eukaryota</taxon>
        <taxon>Viridiplantae</taxon>
        <taxon>Streptophyta</taxon>
        <taxon>Embryophyta</taxon>
        <taxon>Tracheophyta</taxon>
        <taxon>Spermatophyta</taxon>
        <taxon>Magnoliopsida</taxon>
        <taxon>Liliopsida</taxon>
        <taxon>Asparagales</taxon>
        <taxon>Orchidaceae</taxon>
        <taxon>Vanilloideae</taxon>
        <taxon>Vanilleae</taxon>
        <taxon>Vanilla</taxon>
    </lineage>
</organism>
<gene>
    <name evidence="14" type="ORF">HPP92_013119</name>
    <name evidence="13" type="ORF">HPP92_013588</name>
</gene>
<dbReference type="InterPro" id="IPR019591">
    <property type="entry name" value="Mrp/NBP35_ATP-bd"/>
</dbReference>
<dbReference type="PROSITE" id="PS01215">
    <property type="entry name" value="MRP"/>
    <property type="match status" value="1"/>
</dbReference>
<dbReference type="GO" id="GO:0005759">
    <property type="term" value="C:mitochondrial matrix"/>
    <property type="evidence" value="ECO:0007669"/>
    <property type="project" value="UniProtKB-ARBA"/>
</dbReference>
<dbReference type="Gene3D" id="3.40.50.300">
    <property type="entry name" value="P-loop containing nucleotide triphosphate hydrolases"/>
    <property type="match status" value="1"/>
</dbReference>
<evidence type="ECO:0000256" key="2">
    <source>
        <dbReference type="ARBA" id="ARBA00004173"/>
    </source>
</evidence>
<dbReference type="Pfam" id="PF10609">
    <property type="entry name" value="ParA"/>
    <property type="match status" value="1"/>
</dbReference>